<sequence>MADKRKPPTSIHSRPADVIGPREKRRKQPLAPHACSSDEGPSAKRPEQLAAACTTGAALVPALHARAVDAGASDQPPGGRQPKHLAALHTKGAVLTPALHARPFDADPTDHCETPFKAYRDIEPFLFRLALSLGRSKSTLRIYDPYFCEGSAVKHLAQLGFESVYNRNEDFYAQVAGGAVPEHDVVVTNPPFSADHIERALRFCVAQNDGRPWFLLLPNFIYKKRTCAPELALAPSPPLFLVPASTYTFWSPGRQFRTGPAREKPPVGADGAAAGKPTTPFECMWYLWCGSAKAHAELQQWWLKKYEKASGCALALSPDELPDKVKPKRTEKRPNPKARKRMRAKGIPV</sequence>
<evidence type="ECO:0000256" key="1">
    <source>
        <dbReference type="SAM" id="MobiDB-lite"/>
    </source>
</evidence>
<dbReference type="AlphaFoldDB" id="A0A8J5XIV3"/>
<dbReference type="PANTHER" id="PTHR39444:SF3">
    <property type="entry name" value="SITE-SPECIFIC DNA-METHYLTRANSFERASE (ADENINE-SPECIFIC)"/>
    <property type="match status" value="1"/>
</dbReference>
<dbReference type="GO" id="GO:0008168">
    <property type="term" value="F:methyltransferase activity"/>
    <property type="evidence" value="ECO:0007669"/>
    <property type="project" value="InterPro"/>
</dbReference>
<keyword evidence="3" id="KW-1185">Reference proteome</keyword>
<dbReference type="InterPro" id="IPR002052">
    <property type="entry name" value="DNA_methylase_N6_adenine_CS"/>
</dbReference>
<feature type="region of interest" description="Disordered" evidence="1">
    <location>
        <begin position="318"/>
        <end position="349"/>
    </location>
</feature>
<dbReference type="OMA" id="YLWCGSA"/>
<dbReference type="GO" id="GO:0032259">
    <property type="term" value="P:methylation"/>
    <property type="evidence" value="ECO:0007669"/>
    <property type="project" value="InterPro"/>
</dbReference>
<dbReference type="PANTHER" id="PTHR39444">
    <property type="entry name" value="SITE-SPECIFIC DNA-METHYLTRANSFERASE (ADENINE-SPECIFIC)"/>
    <property type="match status" value="1"/>
</dbReference>
<dbReference type="PROSITE" id="PS00092">
    <property type="entry name" value="N6_MTASE"/>
    <property type="match status" value="1"/>
</dbReference>
<name>A0A8J5XIV3_DIALT</name>
<evidence type="ECO:0000313" key="2">
    <source>
        <dbReference type="EMBL" id="KAG8464100.1"/>
    </source>
</evidence>
<feature type="compositionally biased region" description="Basic residues" evidence="1">
    <location>
        <begin position="326"/>
        <end position="349"/>
    </location>
</feature>
<dbReference type="Proteomes" id="UP000751190">
    <property type="component" value="Unassembled WGS sequence"/>
</dbReference>
<accession>A0A8J5XIV3</accession>
<reference evidence="2" key="1">
    <citation type="submission" date="2021-05" db="EMBL/GenBank/DDBJ databases">
        <title>The genome of the haptophyte Pavlova lutheri (Diacronema luteri, Pavlovales) - a model for lipid biosynthesis in eukaryotic algae.</title>
        <authorList>
            <person name="Hulatt C.J."/>
            <person name="Posewitz M.C."/>
        </authorList>
    </citation>
    <scope>NUCLEOTIDE SEQUENCE</scope>
    <source>
        <strain evidence="2">NIVA-4/92</strain>
    </source>
</reference>
<gene>
    <name evidence="2" type="ORF">KFE25_000268</name>
</gene>
<evidence type="ECO:0000313" key="3">
    <source>
        <dbReference type="Proteomes" id="UP000751190"/>
    </source>
</evidence>
<organism evidence="2 3">
    <name type="scientific">Diacronema lutheri</name>
    <name type="common">Unicellular marine alga</name>
    <name type="synonym">Monochrysis lutheri</name>
    <dbReference type="NCBI Taxonomy" id="2081491"/>
    <lineage>
        <taxon>Eukaryota</taxon>
        <taxon>Haptista</taxon>
        <taxon>Haptophyta</taxon>
        <taxon>Pavlovophyceae</taxon>
        <taxon>Pavlovales</taxon>
        <taxon>Pavlovaceae</taxon>
        <taxon>Diacronema</taxon>
    </lineage>
</organism>
<proteinExistence type="predicted"/>
<feature type="region of interest" description="Disordered" evidence="1">
    <location>
        <begin position="1"/>
        <end position="49"/>
    </location>
</feature>
<dbReference type="EMBL" id="JAGTXO010000014">
    <property type="protein sequence ID" value="KAG8464100.1"/>
    <property type="molecule type" value="Genomic_DNA"/>
</dbReference>
<dbReference type="OrthoDB" id="203687at2759"/>
<dbReference type="GO" id="GO:0003676">
    <property type="term" value="F:nucleic acid binding"/>
    <property type="evidence" value="ECO:0007669"/>
    <property type="project" value="InterPro"/>
</dbReference>
<protein>
    <submittedName>
        <fullName evidence="2">Uncharacterized protein</fullName>
    </submittedName>
</protein>
<comment type="caution">
    <text evidence="2">The sequence shown here is derived from an EMBL/GenBank/DDBJ whole genome shotgun (WGS) entry which is preliminary data.</text>
</comment>